<sequence length="1166" mass="130418">MSKIIKCMFFVLLAAVLPLSVHAQQVTLHLQDVTVRKAFRELEVKGNVSLVYEKNDVDLTRKVTVKVDNQPISKALDQILKGQELIYKIKDNHIIITRPVVQKSDKKRRINGIVSDVNDELLIGVSVSIPGTNIGTVSNMEGKFELEIPEDAKKLQVSYIGFDTQEISLSPGKTTFNIVMGENVKMLSEVVVVGYGTQKKVNLTGSVATVNLEKESLSRPLVSASQALSGMTAGLQVMQSSGTPYNEGFSFNIRGVGTLNSSSPLVLVDGMEQSLNNVDPNDIASISILKDAASCAIYGNRGANGVILVTTKTGQTGKVSVSYNATFSLNQPTKLIKTVSNYAKYMELMNEAATNIGESAPFSDITINQWREAEKDPNGISASGYPNYVAYPNTDWYDEIYSNDWMMKHSLSVTGQEGRTGYNLSISYTDNPGLIKDTGYQRYFLRANVYSDITKWLRIGTRVWGYHTDQKKSDTGSLTNINTQKMIPGVYPYYDGKYGAPEANEEDPQSHNPLWDMAQSEGHIKNTQFFTTFYANVKFLKHFSYDVNLNYKDYRYESMSVNTDYGKYSFSTDQWIAAPKDPADLYTRMAYVRENHWKLTHLLNYNQTFYKHDIGMLLGFEEERFVKRTTDTAKLGLIDSSVGDPSSATTPSSIGGTGEEFTSRSYFGRINYAFDSRYLFEVNMRYDGSSRFAPDNRWGLFPSFSAGWRISEERFMKGLPIDNLKLRASWGKLGNNAIGNYEWQAVYNSAKYAFGGSLNNGLAITSISNNLLEWESTAITNIGIDFATLRNRLTFEAEFYNKVTDGILYRPDMYMSLGTASGPRQNIAEVTNRGIEMTLNWQDRIGKVEYRVSGNFAYNQNKVSKYKGELQRGWVTDENGNRIYQTNIGDVSTGGSTRVIEGKMINEYYMLQPYKGNGNGFNADGTVNINGGPRDGMIRTVDDMKWLNAMVGAGYKFYPRQNVSKSGIWYGDYIYADLNGDGVYGNDADNEFQGCSNVPKYNFGLQASANWKGFDFSMNWSGAAGFKIYYYRLALNSSATIKGYAIGEAIANDHYFFDPKNPNDPRTNLSSKNPRLTNNSGNDQSGMTQSSVHLQKGDYIKLKNLTIGYTLPAVLSKKVYAQNIRFFASGENLFTITGYEGMDPEMRTAVGYSTMRQYAFGVNITF</sequence>
<dbReference type="InterPro" id="IPR008969">
    <property type="entry name" value="CarboxyPept-like_regulatory"/>
</dbReference>
<evidence type="ECO:0000256" key="3">
    <source>
        <dbReference type="ARBA" id="ARBA00022452"/>
    </source>
</evidence>
<dbReference type="GO" id="GO:0006826">
    <property type="term" value="P:iron ion transport"/>
    <property type="evidence" value="ECO:0007669"/>
    <property type="project" value="UniProtKB-KW"/>
</dbReference>
<dbReference type="NCBIfam" id="TIGR04057">
    <property type="entry name" value="SusC_RagA_signa"/>
    <property type="match status" value="1"/>
</dbReference>
<dbReference type="STRING" id="28116.Bovatus_03473"/>
<keyword evidence="4" id="KW-0410">Iron transport</keyword>
<comment type="similarity">
    <text evidence="10 11">Belongs to the TonB-dependent receptor family.</text>
</comment>
<evidence type="ECO:0000256" key="8">
    <source>
        <dbReference type="ARBA" id="ARBA00023136"/>
    </source>
</evidence>
<keyword evidence="9 10" id="KW-0998">Cell outer membrane</keyword>
<dbReference type="Proteomes" id="UP000375690">
    <property type="component" value="Unassembled WGS sequence"/>
</dbReference>
<gene>
    <name evidence="14" type="ORF">F3B53_12175</name>
</gene>
<dbReference type="Pfam" id="PF07715">
    <property type="entry name" value="Plug"/>
    <property type="match status" value="1"/>
</dbReference>
<evidence type="ECO:0000256" key="12">
    <source>
        <dbReference type="SAM" id="MobiDB-lite"/>
    </source>
</evidence>
<dbReference type="Gene3D" id="2.40.170.20">
    <property type="entry name" value="TonB-dependent receptor, beta-barrel domain"/>
    <property type="match status" value="1"/>
</dbReference>
<dbReference type="NCBIfam" id="TIGR04056">
    <property type="entry name" value="OMP_RagA_SusC"/>
    <property type="match status" value="1"/>
</dbReference>
<feature type="region of interest" description="Disordered" evidence="12">
    <location>
        <begin position="1061"/>
        <end position="1089"/>
    </location>
</feature>
<comment type="caution">
    <text evidence="14">The sequence shown here is derived from an EMBL/GenBank/DDBJ whole genome shotgun (WGS) entry which is preliminary data.</text>
</comment>
<dbReference type="EMBL" id="VWFC01000012">
    <property type="protein sequence ID" value="KAB1326449.1"/>
    <property type="molecule type" value="Genomic_DNA"/>
</dbReference>
<dbReference type="Gene3D" id="2.60.40.1120">
    <property type="entry name" value="Carboxypeptidase-like, regulatory domain"/>
    <property type="match status" value="1"/>
</dbReference>
<evidence type="ECO:0000256" key="2">
    <source>
        <dbReference type="ARBA" id="ARBA00022448"/>
    </source>
</evidence>
<keyword evidence="3 10" id="KW-1134">Transmembrane beta strand</keyword>
<feature type="compositionally biased region" description="Polar residues" evidence="12">
    <location>
        <begin position="1064"/>
        <end position="1089"/>
    </location>
</feature>
<dbReference type="Pfam" id="PF00593">
    <property type="entry name" value="TonB_dep_Rec_b-barrel"/>
    <property type="match status" value="1"/>
</dbReference>
<evidence type="ECO:0000256" key="10">
    <source>
        <dbReference type="PROSITE-ProRule" id="PRU01360"/>
    </source>
</evidence>
<dbReference type="AlphaFoldDB" id="A0A139KV63"/>
<keyword evidence="4" id="KW-0406">Ion transport</keyword>
<evidence type="ECO:0000256" key="5">
    <source>
        <dbReference type="ARBA" id="ARBA00022692"/>
    </source>
</evidence>
<feature type="chain" id="PRO_5043881731" evidence="13">
    <location>
        <begin position="24"/>
        <end position="1166"/>
    </location>
</feature>
<evidence type="ECO:0000256" key="13">
    <source>
        <dbReference type="SAM" id="SignalP"/>
    </source>
</evidence>
<dbReference type="InterPro" id="IPR023996">
    <property type="entry name" value="TonB-dep_OMP_SusC/RagA"/>
</dbReference>
<dbReference type="SUPFAM" id="SSF49464">
    <property type="entry name" value="Carboxypeptidase regulatory domain-like"/>
    <property type="match status" value="1"/>
</dbReference>
<comment type="subcellular location">
    <subcellularLocation>
        <location evidence="1 10">Cell outer membrane</location>
        <topology evidence="1 10">Multi-pass membrane protein</topology>
    </subcellularLocation>
</comment>
<dbReference type="RefSeq" id="WP_008023979.1">
    <property type="nucleotide sequence ID" value="NZ_CAXTIO010000009.1"/>
</dbReference>
<keyword evidence="5 10" id="KW-0812">Transmembrane</keyword>
<proteinExistence type="inferred from homology"/>
<keyword evidence="8 10" id="KW-0472">Membrane</keyword>
<dbReference type="InterPro" id="IPR037066">
    <property type="entry name" value="Plug_dom_sf"/>
</dbReference>
<protein>
    <submittedName>
        <fullName evidence="14">TonB-dependent receptor</fullName>
    </submittedName>
</protein>
<evidence type="ECO:0000313" key="14">
    <source>
        <dbReference type="EMBL" id="KAB1326449.1"/>
    </source>
</evidence>
<dbReference type="InterPro" id="IPR036942">
    <property type="entry name" value="Beta-barrel_TonB_sf"/>
</dbReference>
<dbReference type="InterPro" id="IPR039426">
    <property type="entry name" value="TonB-dep_rcpt-like"/>
</dbReference>
<dbReference type="SMART" id="SM00965">
    <property type="entry name" value="STN"/>
    <property type="match status" value="1"/>
</dbReference>
<dbReference type="InterPro" id="IPR012910">
    <property type="entry name" value="Plug_dom"/>
</dbReference>
<dbReference type="InterPro" id="IPR011662">
    <property type="entry name" value="Secretin/TonB_short_N"/>
</dbReference>
<evidence type="ECO:0000256" key="7">
    <source>
        <dbReference type="ARBA" id="ARBA00023077"/>
    </source>
</evidence>
<organism evidence="14 15">
    <name type="scientific">Bacteroides ovatus</name>
    <dbReference type="NCBI Taxonomy" id="28116"/>
    <lineage>
        <taxon>Bacteria</taxon>
        <taxon>Pseudomonadati</taxon>
        <taxon>Bacteroidota</taxon>
        <taxon>Bacteroidia</taxon>
        <taxon>Bacteroidales</taxon>
        <taxon>Bacteroidaceae</taxon>
        <taxon>Bacteroides</taxon>
    </lineage>
</organism>
<keyword evidence="6" id="KW-0408">Iron</keyword>
<dbReference type="SUPFAM" id="SSF56935">
    <property type="entry name" value="Porins"/>
    <property type="match status" value="1"/>
</dbReference>
<evidence type="ECO:0000256" key="1">
    <source>
        <dbReference type="ARBA" id="ARBA00004571"/>
    </source>
</evidence>
<dbReference type="PROSITE" id="PS52016">
    <property type="entry name" value="TONB_DEPENDENT_REC_3"/>
    <property type="match status" value="1"/>
</dbReference>
<evidence type="ECO:0000256" key="11">
    <source>
        <dbReference type="RuleBase" id="RU003357"/>
    </source>
</evidence>
<keyword evidence="7 11" id="KW-0798">TonB box</keyword>
<dbReference type="Gene3D" id="2.170.130.10">
    <property type="entry name" value="TonB-dependent receptor, plug domain"/>
    <property type="match status" value="1"/>
</dbReference>
<dbReference type="Pfam" id="PF13715">
    <property type="entry name" value="CarbopepD_reg_2"/>
    <property type="match status" value="1"/>
</dbReference>
<keyword evidence="2 10" id="KW-0813">Transport</keyword>
<accession>A0A139KV63</accession>
<dbReference type="Gene3D" id="3.55.50.30">
    <property type="match status" value="1"/>
</dbReference>
<evidence type="ECO:0000256" key="9">
    <source>
        <dbReference type="ARBA" id="ARBA00023237"/>
    </source>
</evidence>
<evidence type="ECO:0000313" key="15">
    <source>
        <dbReference type="Proteomes" id="UP000375690"/>
    </source>
</evidence>
<keyword evidence="13" id="KW-0732">Signal</keyword>
<evidence type="ECO:0000256" key="6">
    <source>
        <dbReference type="ARBA" id="ARBA00023004"/>
    </source>
</evidence>
<name>A0A139KV63_BACOV</name>
<dbReference type="GO" id="GO:0009279">
    <property type="term" value="C:cell outer membrane"/>
    <property type="evidence" value="ECO:0007669"/>
    <property type="project" value="UniProtKB-SubCell"/>
</dbReference>
<feature type="signal peptide" evidence="13">
    <location>
        <begin position="1"/>
        <end position="23"/>
    </location>
</feature>
<dbReference type="InterPro" id="IPR023997">
    <property type="entry name" value="TonB-dep_OMP_SusC/RagA_CS"/>
</dbReference>
<evidence type="ECO:0000256" key="4">
    <source>
        <dbReference type="ARBA" id="ARBA00022496"/>
    </source>
</evidence>
<dbReference type="Pfam" id="PF07660">
    <property type="entry name" value="STN"/>
    <property type="match status" value="1"/>
</dbReference>
<reference evidence="14 15" key="1">
    <citation type="journal article" date="2019" name="Nat. Med.">
        <title>A library of human gut bacterial isolates paired with longitudinal multiomics data enables mechanistic microbiome research.</title>
        <authorList>
            <person name="Poyet M."/>
            <person name="Groussin M."/>
            <person name="Gibbons S.M."/>
            <person name="Avila-Pacheco J."/>
            <person name="Jiang X."/>
            <person name="Kearney S.M."/>
            <person name="Perrotta A.R."/>
            <person name="Berdy B."/>
            <person name="Zhao S."/>
            <person name="Lieberman T.D."/>
            <person name="Swanson P.K."/>
            <person name="Smith M."/>
            <person name="Roesemann S."/>
            <person name="Alexander J.E."/>
            <person name="Rich S.A."/>
            <person name="Livny J."/>
            <person name="Vlamakis H."/>
            <person name="Clish C."/>
            <person name="Bullock K."/>
            <person name="Deik A."/>
            <person name="Scott J."/>
            <person name="Pierce K.A."/>
            <person name="Xavier R.J."/>
            <person name="Alm E.J."/>
        </authorList>
    </citation>
    <scope>NUCLEOTIDE SEQUENCE [LARGE SCALE GENOMIC DNA]</scope>
    <source>
        <strain evidence="14 15">BIOML-A2</strain>
    </source>
</reference>
<dbReference type="InterPro" id="IPR000531">
    <property type="entry name" value="Beta-barrel_TonB"/>
</dbReference>
<keyword evidence="14" id="KW-0675">Receptor</keyword>
<dbReference type="FunFam" id="2.170.130.10:FF:000003">
    <property type="entry name" value="SusC/RagA family TonB-linked outer membrane protein"/>
    <property type="match status" value="1"/>
</dbReference>